<dbReference type="PROSITE" id="PS01124">
    <property type="entry name" value="HTH_ARAC_FAMILY_2"/>
    <property type="match status" value="1"/>
</dbReference>
<feature type="domain" description="HTH araC/xylS-type" evidence="4">
    <location>
        <begin position="284"/>
        <end position="382"/>
    </location>
</feature>
<dbReference type="InterPro" id="IPR018060">
    <property type="entry name" value="HTH_AraC"/>
</dbReference>
<protein>
    <submittedName>
        <fullName evidence="5">Helix-turn-helix transcriptional regulator</fullName>
    </submittedName>
</protein>
<proteinExistence type="predicted"/>
<keyword evidence="3" id="KW-0804">Transcription</keyword>
<reference evidence="5" key="2">
    <citation type="submission" date="2021-04" db="EMBL/GenBank/DDBJ databases">
        <authorList>
            <person name="Gilroy R."/>
        </authorList>
    </citation>
    <scope>NUCLEOTIDE SEQUENCE</scope>
    <source>
        <strain evidence="5">CHK195-9823</strain>
    </source>
</reference>
<dbReference type="EMBL" id="DXIQ01000076">
    <property type="protein sequence ID" value="HIV39616.1"/>
    <property type="molecule type" value="Genomic_DNA"/>
</dbReference>
<dbReference type="GO" id="GO:0043565">
    <property type="term" value="F:sequence-specific DNA binding"/>
    <property type="evidence" value="ECO:0007669"/>
    <property type="project" value="InterPro"/>
</dbReference>
<dbReference type="PANTHER" id="PTHR43280">
    <property type="entry name" value="ARAC-FAMILY TRANSCRIPTIONAL REGULATOR"/>
    <property type="match status" value="1"/>
</dbReference>
<evidence type="ECO:0000259" key="4">
    <source>
        <dbReference type="PROSITE" id="PS01124"/>
    </source>
</evidence>
<evidence type="ECO:0000256" key="1">
    <source>
        <dbReference type="ARBA" id="ARBA00023015"/>
    </source>
</evidence>
<dbReference type="SUPFAM" id="SSF46689">
    <property type="entry name" value="Homeodomain-like"/>
    <property type="match status" value="2"/>
</dbReference>
<organism evidence="5 6">
    <name type="scientific">Candidatus Blautia stercorigallinarum</name>
    <dbReference type="NCBI Taxonomy" id="2838501"/>
    <lineage>
        <taxon>Bacteria</taxon>
        <taxon>Bacillati</taxon>
        <taxon>Bacillota</taxon>
        <taxon>Clostridia</taxon>
        <taxon>Lachnospirales</taxon>
        <taxon>Lachnospiraceae</taxon>
        <taxon>Blautia</taxon>
    </lineage>
</organism>
<keyword evidence="2" id="KW-0238">DNA-binding</keyword>
<dbReference type="Gene3D" id="1.10.10.60">
    <property type="entry name" value="Homeodomain-like"/>
    <property type="match status" value="2"/>
</dbReference>
<evidence type="ECO:0000313" key="6">
    <source>
        <dbReference type="Proteomes" id="UP000886814"/>
    </source>
</evidence>
<name>A0A9D1TH20_9FIRM</name>
<dbReference type="SMART" id="SM00342">
    <property type="entry name" value="HTH_ARAC"/>
    <property type="match status" value="1"/>
</dbReference>
<evidence type="ECO:0000256" key="2">
    <source>
        <dbReference type="ARBA" id="ARBA00023125"/>
    </source>
</evidence>
<dbReference type="Pfam" id="PF12833">
    <property type="entry name" value="HTH_18"/>
    <property type="match status" value="1"/>
</dbReference>
<evidence type="ECO:0000313" key="5">
    <source>
        <dbReference type="EMBL" id="HIV39616.1"/>
    </source>
</evidence>
<keyword evidence="1" id="KW-0805">Transcription regulation</keyword>
<dbReference type="GO" id="GO:0003700">
    <property type="term" value="F:DNA-binding transcription factor activity"/>
    <property type="evidence" value="ECO:0007669"/>
    <property type="project" value="InterPro"/>
</dbReference>
<gene>
    <name evidence="5" type="ORF">H9747_11595</name>
</gene>
<reference evidence="5" key="1">
    <citation type="journal article" date="2021" name="PeerJ">
        <title>Extensive microbial diversity within the chicken gut microbiome revealed by metagenomics and culture.</title>
        <authorList>
            <person name="Gilroy R."/>
            <person name="Ravi A."/>
            <person name="Getino M."/>
            <person name="Pursley I."/>
            <person name="Horton D.L."/>
            <person name="Alikhan N.F."/>
            <person name="Baker D."/>
            <person name="Gharbi K."/>
            <person name="Hall N."/>
            <person name="Watson M."/>
            <person name="Adriaenssens E.M."/>
            <person name="Foster-Nyarko E."/>
            <person name="Jarju S."/>
            <person name="Secka A."/>
            <person name="Antonio M."/>
            <person name="Oren A."/>
            <person name="Chaudhuri R.R."/>
            <person name="La Ragione R."/>
            <person name="Hildebrand F."/>
            <person name="Pallen M.J."/>
        </authorList>
    </citation>
    <scope>NUCLEOTIDE SEQUENCE</scope>
    <source>
        <strain evidence="5">CHK195-9823</strain>
    </source>
</reference>
<dbReference type="AlphaFoldDB" id="A0A9D1TH20"/>
<dbReference type="InterPro" id="IPR009057">
    <property type="entry name" value="Homeodomain-like_sf"/>
</dbReference>
<accession>A0A9D1TH20</accession>
<dbReference type="PANTHER" id="PTHR43280:SF2">
    <property type="entry name" value="HTH-TYPE TRANSCRIPTIONAL REGULATOR EXSA"/>
    <property type="match status" value="1"/>
</dbReference>
<sequence length="388" mass="45718">MYDANTLKILFRFSQIPLTVYTREWIRIESFASFSKDPETFEKRMLEKVQDGLAGKKFFFLSYDSQVPIALCGCRGEEEYYILGPFSYGRTDTFECRNFIRKNKIRECPKSQLDDIFALVSYLTGEEFQEDRRKDILGELLPDKEAGENQELVTREELRQIDSFQKNHTYMDEQLLYDHIKEGDAEYLEKQDFYEAPSHPIIIEDLKKNEEYMTVISISLAARAAIEGGLSSAEGFINNDIYLKKLSQCKTVFEMDRLRRESQIYFARLVADHKKKSTVNFHVEEVKKNIISKRFTKISIQEIADDLGLSKEYMQKLFRKYEGISITEYISDIKIEAACNMLRYSDRQIQEIAEYLHYGSVSHFSTAFRKKMHQSPKEYRDQNRKTVF</sequence>
<evidence type="ECO:0000256" key="3">
    <source>
        <dbReference type="ARBA" id="ARBA00023163"/>
    </source>
</evidence>
<comment type="caution">
    <text evidence="5">The sequence shown here is derived from an EMBL/GenBank/DDBJ whole genome shotgun (WGS) entry which is preliminary data.</text>
</comment>
<dbReference type="Proteomes" id="UP000886814">
    <property type="component" value="Unassembled WGS sequence"/>
</dbReference>